<dbReference type="Pfam" id="PF25861">
    <property type="entry name" value="PglZ_2nd"/>
    <property type="match status" value="1"/>
</dbReference>
<dbReference type="Pfam" id="PF08665">
    <property type="entry name" value="PglZ"/>
    <property type="match status" value="1"/>
</dbReference>
<evidence type="ECO:0000313" key="5">
    <source>
        <dbReference type="Proteomes" id="UP000199028"/>
    </source>
</evidence>
<reference evidence="5" key="1">
    <citation type="submission" date="2016-10" db="EMBL/GenBank/DDBJ databases">
        <authorList>
            <person name="Varghese N."/>
            <person name="Submissions S."/>
        </authorList>
    </citation>
    <scope>NUCLEOTIDE SEQUENCE [LARGE SCALE GENOMIC DNA]</scope>
    <source>
        <strain evidence="5">CGMCC 4.578</strain>
    </source>
</reference>
<dbReference type="InterPro" id="IPR058882">
    <property type="entry name" value="PglZ_C"/>
</dbReference>
<organism evidence="4 5">
    <name type="scientific">Lentzea flaviverrucosa</name>
    <dbReference type="NCBI Taxonomy" id="200379"/>
    <lineage>
        <taxon>Bacteria</taxon>
        <taxon>Bacillati</taxon>
        <taxon>Actinomycetota</taxon>
        <taxon>Actinomycetes</taxon>
        <taxon>Pseudonocardiales</taxon>
        <taxon>Pseudonocardiaceae</taxon>
        <taxon>Lentzea</taxon>
    </lineage>
</organism>
<proteinExistence type="predicted"/>
<name>A0A1H9WRX9_9PSEU</name>
<dbReference type="Proteomes" id="UP000199028">
    <property type="component" value="Unassembled WGS sequence"/>
</dbReference>
<feature type="domain" description="Alkaline phosphatase-like protein PglZ C-terminal" evidence="3">
    <location>
        <begin position="786"/>
        <end position="882"/>
    </location>
</feature>
<dbReference type="SUPFAM" id="SSF53649">
    <property type="entry name" value="Alkaline phosphatase-like"/>
    <property type="match status" value="1"/>
</dbReference>
<dbReference type="InterPro" id="IPR058881">
    <property type="entry name" value="PglZ_2nd"/>
</dbReference>
<evidence type="ECO:0000313" key="4">
    <source>
        <dbReference type="EMBL" id="SES36690.1"/>
    </source>
</evidence>
<dbReference type="Pfam" id="PF25862">
    <property type="entry name" value="PglZ_1st"/>
    <property type="match status" value="1"/>
</dbReference>
<sequence>MTAAELGSAIENAVTSRVGDVIRTIDSEPSRSAVGRRVVIGIRTRGEPVWTGPADDVLHSHPVRFVACPSVLSVLDALAEAPPPSDTYTVLVVLTDRDAGELGDDVMARMHRERLYDVSKYTLLQDLLRARQLDPQLRGGDNAWLVDALVDLARSGQLPSMVGLTFGRDVALGHVVRNRFAVEPSTLDLGGLITALDDVATRTRWRDLGDDERFGIAEHLVERLGGAAEVVLRLATKREDLIAELLVADVLARSPEDDPKAAHAFGAFVHSRFGFEEPGRNDLAAAGAQAVELVTHAVTDHLWQQIRYADTLLAQLNGVAQAHQSRVLPSGFTARLELAAESLDESALSVVDDHHLAAGEVAHVRRLRAAVRLRRWLSTPSPESLNPAAALRAHARELSWVDAELGQVRRGSSNSVVAQALGAISKKAGARRATLDQQFVRGLPEVAQTVPDDVCAVEDFLPKIVAPLVRNHKVLLIVIDGMSGSAATEIVNSIADNRRLGWTEVVRSADGGREAVLAAFPTETAYSRTSLLTASLVSGTQDDEQRAFPKHTFWPPRTRAVLVHKAGLGGSDGRDLGAEIDAEFVPRKEPQVMAVVLNTVDDALSRGRQADEPAWQYEHVAGLPQLLGRAAENGWVVVMTSDHGHVLEHGSNHRPDSTGGARWRLPGGDIGSDEVLLSGRRVLVPGGSAVLATSETVRYGPRTHGYHGGAALAEVAIPLVVLLPPGMDELDGWAVNSLGAPDWWTGRTAAPVKRPVVAKPSKRGTRKPSVDQPDLFAADGPLLSRGAQLVASETFVNTHKGQPANRVLKPEVFASVVDAVLVAGGRLPVADVLQAAGTPGRNPRGLVAALGRVLNIDQFPVVDLIDNGRTVLINEKLLNEQFPKEG</sequence>
<feature type="domain" description="Alkaline phosphatase-like protein PglZ N-terminal" evidence="2">
    <location>
        <begin position="31"/>
        <end position="118"/>
    </location>
</feature>
<feature type="domain" description="Alkaline phosphatase-like protein PglZ second" evidence="1">
    <location>
        <begin position="199"/>
        <end position="327"/>
    </location>
</feature>
<dbReference type="Pfam" id="PF25863">
    <property type="entry name" value="PglZ_C"/>
    <property type="match status" value="1"/>
</dbReference>
<evidence type="ECO:0000259" key="1">
    <source>
        <dbReference type="Pfam" id="PF25861"/>
    </source>
</evidence>
<dbReference type="InterPro" id="IPR017850">
    <property type="entry name" value="Alkaline_phosphatase_core_sf"/>
</dbReference>
<protein>
    <submittedName>
        <fullName evidence="4">PglZ domain-containing protein</fullName>
    </submittedName>
</protein>
<dbReference type="InterPro" id="IPR058880">
    <property type="entry name" value="PglZ_N"/>
</dbReference>
<evidence type="ECO:0000259" key="2">
    <source>
        <dbReference type="Pfam" id="PF25862"/>
    </source>
</evidence>
<dbReference type="NCBIfam" id="NF033446">
    <property type="entry name" value="BREX_PglZ_2"/>
    <property type="match status" value="1"/>
</dbReference>
<dbReference type="InterPro" id="IPR047992">
    <property type="entry name" value="BREX_PglZ"/>
</dbReference>
<dbReference type="RefSeq" id="WP_170176460.1">
    <property type="nucleotide sequence ID" value="NZ_FOFT01000012.1"/>
</dbReference>
<accession>A0A1H9WRX9</accession>
<dbReference type="AlphaFoldDB" id="A0A1H9WRX9"/>
<gene>
    <name evidence="4" type="ORF">SAMN05216195_112175</name>
</gene>
<keyword evidence="5" id="KW-1185">Reference proteome</keyword>
<dbReference type="EMBL" id="FOFT01000012">
    <property type="protein sequence ID" value="SES36690.1"/>
    <property type="molecule type" value="Genomic_DNA"/>
</dbReference>
<evidence type="ECO:0000259" key="3">
    <source>
        <dbReference type="Pfam" id="PF25863"/>
    </source>
</evidence>